<dbReference type="InterPro" id="IPR001296">
    <property type="entry name" value="Glyco_trans_1"/>
</dbReference>
<evidence type="ECO:0000313" key="3">
    <source>
        <dbReference type="EMBL" id="KGE14285.1"/>
    </source>
</evidence>
<dbReference type="STRING" id="1229276.DI53_1899"/>
<dbReference type="RefSeq" id="WP_037498045.1">
    <property type="nucleotide sequence ID" value="NZ_JJMU01000028.1"/>
</dbReference>
<comment type="caution">
    <text evidence="3">The sequence shown here is derived from an EMBL/GenBank/DDBJ whole genome shotgun (WGS) entry which is preliminary data.</text>
</comment>
<dbReference type="Pfam" id="PF13439">
    <property type="entry name" value="Glyco_transf_4"/>
    <property type="match status" value="1"/>
</dbReference>
<evidence type="ECO:0000259" key="1">
    <source>
        <dbReference type="Pfam" id="PF00534"/>
    </source>
</evidence>
<organism evidence="3 4">
    <name type="scientific">Sphingobacterium deserti</name>
    <dbReference type="NCBI Taxonomy" id="1229276"/>
    <lineage>
        <taxon>Bacteria</taxon>
        <taxon>Pseudomonadati</taxon>
        <taxon>Bacteroidota</taxon>
        <taxon>Sphingobacteriia</taxon>
        <taxon>Sphingobacteriales</taxon>
        <taxon>Sphingobacteriaceae</taxon>
        <taxon>Sphingobacterium</taxon>
    </lineage>
</organism>
<dbReference type="OrthoDB" id="9790710at2"/>
<sequence>MKKILYVLDQPNLYGSELHLLKLVKLFKEEYRVTVCVFGDGPLVEKLNEWCEVVHFPLKWYPTSQALRFANFLKNQRFDIVHAHQPKALLWGSILGRLFSKTSIVTVHSLPDNNRDSYQNFIKASLVYYFHSAVKCVAELFANKVIYLSKFSLDKALFPSKSLIIPNWINPKGDLINKVFNPSVIRMISVGSVTFHKGYDRLIDALALVNHTNWTLDVYGGIDQTFKEELDAKIQKHGLEQRIKFCGYADKIELVMNDYDFFALFSRGETFGLVYIEAMLHGLPVIAWKIPVLEDIIPDGNFIIEDYSSISEIFNQITDGQYSAISLANQQHVRKRFSQMNIKTIYQELYG</sequence>
<name>A0A0B8T8M3_9SPHI</name>
<dbReference type="Pfam" id="PF00534">
    <property type="entry name" value="Glycos_transf_1"/>
    <property type="match status" value="1"/>
</dbReference>
<reference evidence="4" key="1">
    <citation type="submission" date="2014-04" db="EMBL/GenBank/DDBJ databases">
        <title>Whole-Genome optical mapping and complete genome sequence of Sphingobacterium deserti sp. nov., a new spaces isolated from desert in the west of China.</title>
        <authorList>
            <person name="Teng C."/>
            <person name="Zhou Z."/>
            <person name="Li X."/>
            <person name="Chen M."/>
            <person name="Lin M."/>
            <person name="Wang L."/>
            <person name="Su S."/>
            <person name="Zhang C."/>
            <person name="Zhang W."/>
        </authorList>
    </citation>
    <scope>NUCLEOTIDE SEQUENCE [LARGE SCALE GENOMIC DNA]</scope>
    <source>
        <strain evidence="4">ACCC05744</strain>
    </source>
</reference>
<dbReference type="GO" id="GO:0016757">
    <property type="term" value="F:glycosyltransferase activity"/>
    <property type="evidence" value="ECO:0007669"/>
    <property type="project" value="InterPro"/>
</dbReference>
<feature type="domain" description="Glycosyl transferase family 1" evidence="1">
    <location>
        <begin position="186"/>
        <end position="317"/>
    </location>
</feature>
<gene>
    <name evidence="3" type="ORF">DI53_1899</name>
</gene>
<reference evidence="3 4" key="2">
    <citation type="journal article" date="2015" name="PLoS ONE">
        <title>Whole-Genome Optical Mapping and Finished Genome Sequence of Sphingobacterium deserti sp. nov., a New Species Isolated from the Western Desert of China.</title>
        <authorList>
            <person name="Teng C."/>
            <person name="Zhou Z."/>
            <person name="Molnar I."/>
            <person name="Li X."/>
            <person name="Tang R."/>
            <person name="Chen M."/>
            <person name="Wang L."/>
            <person name="Su S."/>
            <person name="Zhang W."/>
            <person name="Lin M."/>
        </authorList>
    </citation>
    <scope>NUCLEOTIDE SEQUENCE [LARGE SCALE GENOMIC DNA]</scope>
    <source>
        <strain evidence="4">ACCC05744</strain>
    </source>
</reference>
<dbReference type="PATRIC" id="fig|1229276.3.peg.1952"/>
<dbReference type="PANTHER" id="PTHR12526:SF630">
    <property type="entry name" value="GLYCOSYLTRANSFERASE"/>
    <property type="match status" value="1"/>
</dbReference>
<dbReference type="SUPFAM" id="SSF53756">
    <property type="entry name" value="UDP-Glycosyltransferase/glycogen phosphorylase"/>
    <property type="match status" value="1"/>
</dbReference>
<dbReference type="AlphaFoldDB" id="A0A0B8T8M3"/>
<evidence type="ECO:0000313" key="4">
    <source>
        <dbReference type="Proteomes" id="UP000031802"/>
    </source>
</evidence>
<dbReference type="PANTHER" id="PTHR12526">
    <property type="entry name" value="GLYCOSYLTRANSFERASE"/>
    <property type="match status" value="1"/>
</dbReference>
<feature type="domain" description="Glycosyltransferase subfamily 4-like N-terminal" evidence="2">
    <location>
        <begin position="15"/>
        <end position="170"/>
    </location>
</feature>
<dbReference type="eggNOG" id="COG0438">
    <property type="taxonomic scope" value="Bacteria"/>
</dbReference>
<dbReference type="Gene3D" id="3.40.50.2000">
    <property type="entry name" value="Glycogen Phosphorylase B"/>
    <property type="match status" value="2"/>
</dbReference>
<dbReference type="Proteomes" id="UP000031802">
    <property type="component" value="Unassembled WGS sequence"/>
</dbReference>
<proteinExistence type="predicted"/>
<keyword evidence="4" id="KW-1185">Reference proteome</keyword>
<dbReference type="EMBL" id="JJMU01000028">
    <property type="protein sequence ID" value="KGE14285.1"/>
    <property type="molecule type" value="Genomic_DNA"/>
</dbReference>
<dbReference type="CDD" id="cd03801">
    <property type="entry name" value="GT4_PimA-like"/>
    <property type="match status" value="1"/>
</dbReference>
<evidence type="ECO:0000259" key="2">
    <source>
        <dbReference type="Pfam" id="PF13439"/>
    </source>
</evidence>
<accession>A0A0B8T8M3</accession>
<dbReference type="InterPro" id="IPR028098">
    <property type="entry name" value="Glyco_trans_4-like_N"/>
</dbReference>
<keyword evidence="3" id="KW-0808">Transferase</keyword>
<protein>
    <submittedName>
        <fullName evidence="3">Glycosyltransferase</fullName>
    </submittedName>
</protein>